<feature type="domain" description="Alanyl-transfer RNA synthetases family profile" evidence="13">
    <location>
        <begin position="1"/>
        <end position="200"/>
    </location>
</feature>
<dbReference type="Gene3D" id="3.30.980.10">
    <property type="entry name" value="Threonyl-trna Synthetase, Chain A, domain 2"/>
    <property type="match status" value="1"/>
</dbReference>
<name>X0VNL6_9ZZZZ</name>
<dbReference type="FunFam" id="3.30.980.10:FF:000004">
    <property type="entry name" value="Alanine--tRNA ligase, cytoplasmic"/>
    <property type="match status" value="1"/>
</dbReference>
<dbReference type="Gene3D" id="6.10.250.550">
    <property type="match status" value="1"/>
</dbReference>
<dbReference type="GO" id="GO:0046872">
    <property type="term" value="F:metal ion binding"/>
    <property type="evidence" value="ECO:0007669"/>
    <property type="project" value="UniProtKB-KW"/>
</dbReference>
<dbReference type="EMBL" id="BARS01038764">
    <property type="protein sequence ID" value="GAG14038.1"/>
    <property type="molecule type" value="Genomic_DNA"/>
</dbReference>
<dbReference type="Gene3D" id="3.30.54.20">
    <property type="match status" value="1"/>
</dbReference>
<dbReference type="SMART" id="SM00863">
    <property type="entry name" value="tRNA_SAD"/>
    <property type="match status" value="1"/>
</dbReference>
<keyword evidence="3" id="KW-0963">Cytoplasm</keyword>
<accession>X0VNL6</accession>
<dbReference type="GO" id="GO:0005524">
    <property type="term" value="F:ATP binding"/>
    <property type="evidence" value="ECO:0007669"/>
    <property type="project" value="UniProtKB-KW"/>
</dbReference>
<feature type="non-terminal residue" evidence="14">
    <location>
        <position position="1"/>
    </location>
</feature>
<dbReference type="InterPro" id="IPR018165">
    <property type="entry name" value="Ala-tRNA-synth_IIc_core"/>
</dbReference>
<dbReference type="EC" id="6.1.1.7" evidence="2"/>
<dbReference type="GO" id="GO:0002161">
    <property type="term" value="F:aminoacyl-tRNA deacylase activity"/>
    <property type="evidence" value="ECO:0007669"/>
    <property type="project" value="TreeGrafter"/>
</dbReference>
<comment type="caution">
    <text evidence="14">The sequence shown here is derived from an EMBL/GenBank/DDBJ whole genome shotgun (WGS) entry which is preliminary data.</text>
</comment>
<evidence type="ECO:0000256" key="3">
    <source>
        <dbReference type="ARBA" id="ARBA00022490"/>
    </source>
</evidence>
<dbReference type="GO" id="GO:0006419">
    <property type="term" value="P:alanyl-tRNA aminoacylation"/>
    <property type="evidence" value="ECO:0007669"/>
    <property type="project" value="InterPro"/>
</dbReference>
<evidence type="ECO:0000313" key="14">
    <source>
        <dbReference type="EMBL" id="GAG14038.1"/>
    </source>
</evidence>
<keyword evidence="11" id="KW-0648">Protein biosynthesis</keyword>
<evidence type="ECO:0000256" key="7">
    <source>
        <dbReference type="ARBA" id="ARBA00022741"/>
    </source>
</evidence>
<keyword evidence="7" id="KW-0547">Nucleotide-binding</keyword>
<evidence type="ECO:0000256" key="9">
    <source>
        <dbReference type="ARBA" id="ARBA00022840"/>
    </source>
</evidence>
<dbReference type="PROSITE" id="PS50860">
    <property type="entry name" value="AA_TRNA_LIGASE_II_ALA"/>
    <property type="match status" value="1"/>
</dbReference>
<proteinExistence type="inferred from homology"/>
<evidence type="ECO:0000256" key="4">
    <source>
        <dbReference type="ARBA" id="ARBA00022555"/>
    </source>
</evidence>
<keyword evidence="12" id="KW-0030">Aminoacyl-tRNA synthetase</keyword>
<protein>
    <recommendedName>
        <fullName evidence="2">alanine--tRNA ligase</fullName>
        <ecNumber evidence="2">6.1.1.7</ecNumber>
    </recommendedName>
</protein>
<dbReference type="FunFam" id="3.30.54.20:FF:000005">
    <property type="entry name" value="Alanine--tRNA ligase"/>
    <property type="match status" value="1"/>
</dbReference>
<evidence type="ECO:0000256" key="1">
    <source>
        <dbReference type="ARBA" id="ARBA00008226"/>
    </source>
</evidence>
<evidence type="ECO:0000256" key="12">
    <source>
        <dbReference type="ARBA" id="ARBA00023146"/>
    </source>
</evidence>
<dbReference type="InterPro" id="IPR012947">
    <property type="entry name" value="tRNA_SAD"/>
</dbReference>
<keyword evidence="5" id="KW-0436">Ligase</keyword>
<evidence type="ECO:0000256" key="5">
    <source>
        <dbReference type="ARBA" id="ARBA00022598"/>
    </source>
</evidence>
<dbReference type="InterPro" id="IPR050058">
    <property type="entry name" value="Ala-tRNA_ligase"/>
</dbReference>
<evidence type="ECO:0000256" key="8">
    <source>
        <dbReference type="ARBA" id="ARBA00022833"/>
    </source>
</evidence>
<dbReference type="PANTHER" id="PTHR11777">
    <property type="entry name" value="ALANYL-TRNA SYNTHETASE"/>
    <property type="match status" value="1"/>
</dbReference>
<dbReference type="InterPro" id="IPR018163">
    <property type="entry name" value="Thr/Ala-tRNA-synth_IIc_edit"/>
</dbReference>
<dbReference type="PANTHER" id="PTHR11777:SF9">
    <property type="entry name" value="ALANINE--TRNA LIGASE, CYTOPLASMIC"/>
    <property type="match status" value="1"/>
</dbReference>
<keyword evidence="6" id="KW-0479">Metal-binding</keyword>
<keyword evidence="9" id="KW-0067">ATP-binding</keyword>
<evidence type="ECO:0000256" key="10">
    <source>
        <dbReference type="ARBA" id="ARBA00022884"/>
    </source>
</evidence>
<reference evidence="14" key="1">
    <citation type="journal article" date="2014" name="Front. Microbiol.">
        <title>High frequency of phylogenetically diverse reductive dehalogenase-homologous genes in deep subseafloor sedimentary metagenomes.</title>
        <authorList>
            <person name="Kawai M."/>
            <person name="Futagami T."/>
            <person name="Toyoda A."/>
            <person name="Takaki Y."/>
            <person name="Nishi S."/>
            <person name="Hori S."/>
            <person name="Arai W."/>
            <person name="Tsubouchi T."/>
            <person name="Morono Y."/>
            <person name="Uchiyama I."/>
            <person name="Ito T."/>
            <person name="Fujiyama A."/>
            <person name="Inagaki F."/>
            <person name="Takami H."/>
        </authorList>
    </citation>
    <scope>NUCLEOTIDE SEQUENCE</scope>
    <source>
        <strain evidence="14">Expedition CK06-06</strain>
    </source>
</reference>
<keyword evidence="8" id="KW-0862">Zinc</keyword>
<evidence type="ECO:0000256" key="2">
    <source>
        <dbReference type="ARBA" id="ARBA00013168"/>
    </source>
</evidence>
<organism evidence="14">
    <name type="scientific">marine sediment metagenome</name>
    <dbReference type="NCBI Taxonomy" id="412755"/>
    <lineage>
        <taxon>unclassified sequences</taxon>
        <taxon>metagenomes</taxon>
        <taxon>ecological metagenomes</taxon>
    </lineage>
</organism>
<keyword evidence="4" id="KW-0820">tRNA-binding</keyword>
<evidence type="ECO:0000256" key="6">
    <source>
        <dbReference type="ARBA" id="ARBA00022723"/>
    </source>
</evidence>
<sequence length="256" mass="28509">LEKDGGQMQVKEVLSVEGVILHEVDDATRVKAGDKVKGFIDWERRMALMRAHTATHLVLGAARRVLGEHAWQSGAQKGVETSRLDVSHYKRLTREQVEEIERLANMVVWEGRTVACRWMQRDEAESKYGFRLYQGGVVPGKNIRIVEVEGGWDVEACGGTHLANTSEAGLIKIVNTERVQDGIERLIYAVGPYALKEVQRRERSLMEVAEALGAPIDKVVESIHNTVENARGMRKQLEALQQAASMQTAEALLAEA</sequence>
<dbReference type="GO" id="GO:0000049">
    <property type="term" value="F:tRNA binding"/>
    <property type="evidence" value="ECO:0007669"/>
    <property type="project" value="UniProtKB-KW"/>
</dbReference>
<comment type="similarity">
    <text evidence="1">Belongs to the class-II aminoacyl-tRNA synthetase family.</text>
</comment>
<gene>
    <name evidence="14" type="ORF">S01H1_59270</name>
</gene>
<evidence type="ECO:0000259" key="13">
    <source>
        <dbReference type="PROSITE" id="PS50860"/>
    </source>
</evidence>
<dbReference type="GO" id="GO:0004813">
    <property type="term" value="F:alanine-tRNA ligase activity"/>
    <property type="evidence" value="ECO:0007669"/>
    <property type="project" value="UniProtKB-EC"/>
</dbReference>
<dbReference type="Pfam" id="PF07973">
    <property type="entry name" value="tRNA_SAD"/>
    <property type="match status" value="1"/>
</dbReference>
<dbReference type="SUPFAM" id="SSF55186">
    <property type="entry name" value="ThrRS/AlaRS common domain"/>
    <property type="match status" value="1"/>
</dbReference>
<dbReference type="AlphaFoldDB" id="X0VNL6"/>
<feature type="non-terminal residue" evidence="14">
    <location>
        <position position="256"/>
    </location>
</feature>
<evidence type="ECO:0000256" key="11">
    <source>
        <dbReference type="ARBA" id="ARBA00022917"/>
    </source>
</evidence>
<keyword evidence="10" id="KW-0694">RNA-binding</keyword>